<evidence type="ECO:0000256" key="2">
    <source>
        <dbReference type="SAM" id="MobiDB-lite"/>
    </source>
</evidence>
<comment type="caution">
    <text evidence="4">The sequence shown here is derived from an EMBL/GenBank/DDBJ whole genome shotgun (WGS) entry which is preliminary data.</text>
</comment>
<proteinExistence type="predicted"/>
<protein>
    <submittedName>
        <fullName evidence="4">Exported protein</fullName>
    </submittedName>
</protein>
<dbReference type="InterPro" id="IPR007391">
    <property type="entry name" value="Vancomycin_resist_VanW"/>
</dbReference>
<feature type="region of interest" description="Disordered" evidence="2">
    <location>
        <begin position="460"/>
        <end position="532"/>
    </location>
</feature>
<feature type="domain" description="G5" evidence="3">
    <location>
        <begin position="381"/>
        <end position="460"/>
    </location>
</feature>
<organism evidence="4 5">
    <name type="scientific">Clostridium polyendosporum</name>
    <dbReference type="NCBI Taxonomy" id="69208"/>
    <lineage>
        <taxon>Bacteria</taxon>
        <taxon>Bacillati</taxon>
        <taxon>Bacillota</taxon>
        <taxon>Clostridia</taxon>
        <taxon>Eubacteriales</taxon>
        <taxon>Clostridiaceae</taxon>
        <taxon>Clostridium</taxon>
    </lineage>
</organism>
<dbReference type="PANTHER" id="PTHR35788:SF1">
    <property type="entry name" value="EXPORTED PROTEIN"/>
    <property type="match status" value="1"/>
</dbReference>
<dbReference type="EMBL" id="BOPZ01000018">
    <property type="protein sequence ID" value="GIM29471.1"/>
    <property type="molecule type" value="Genomic_DNA"/>
</dbReference>
<dbReference type="Pfam" id="PF12229">
    <property type="entry name" value="PG_binding_4"/>
    <property type="match status" value="1"/>
</dbReference>
<evidence type="ECO:0000313" key="4">
    <source>
        <dbReference type="EMBL" id="GIM29471.1"/>
    </source>
</evidence>
<reference evidence="4" key="1">
    <citation type="submission" date="2021-03" db="EMBL/GenBank/DDBJ databases">
        <title>Taxonomic study of Clostridium polyendosporum from meadow-gley soil under rice.</title>
        <authorList>
            <person name="Kobayashi H."/>
            <person name="Tanizawa Y."/>
            <person name="Yagura M."/>
        </authorList>
    </citation>
    <scope>NUCLEOTIDE SEQUENCE</scope>
    <source>
        <strain evidence="4">JCM 30710</strain>
    </source>
</reference>
<dbReference type="Gene3D" id="2.20.230.10">
    <property type="entry name" value="Resuscitation-promoting factor rpfb"/>
    <property type="match status" value="1"/>
</dbReference>
<dbReference type="Pfam" id="PF07501">
    <property type="entry name" value="G5"/>
    <property type="match status" value="1"/>
</dbReference>
<name>A0A919S1A8_9CLOT</name>
<keyword evidence="5" id="KW-1185">Reference proteome</keyword>
<dbReference type="Proteomes" id="UP000679179">
    <property type="component" value="Unassembled WGS sequence"/>
</dbReference>
<evidence type="ECO:0000313" key="5">
    <source>
        <dbReference type="Proteomes" id="UP000679179"/>
    </source>
</evidence>
<evidence type="ECO:0000259" key="3">
    <source>
        <dbReference type="PROSITE" id="PS51109"/>
    </source>
</evidence>
<dbReference type="PROSITE" id="PS51109">
    <property type="entry name" value="G5"/>
    <property type="match status" value="1"/>
</dbReference>
<dbReference type="InterPro" id="IPR022029">
    <property type="entry name" value="YoaR-like_PG-bd"/>
</dbReference>
<gene>
    <name evidence="4" type="ORF">CPJCM30710_21370</name>
</gene>
<sequence length="532" mass="59227">MSKGWKMSNSFKWAVIGTTAVVVIGVAGFSVYAATIKNEVAKWENKIYPGVKVDGVDLSGKTKEEAIEILNRNFSNTIKDKKLLVKALDKKFELDYSKIDPQCNVEEAVDEALKEGKNLGLFKKNSIINNGANKDLSLNFKYDEEKLKSFEQDIESNVNKDFKNASIRINSGQVSIQPEEIGYKINVEELDKLIKDKISGKIVENAEIDVNVEKIQPTVTKDALSKINGNISSFSTDFSRNSTAQRATNVTLATNFLNGKLLMPGETFSYNQTVGERTAARGFQDASIFVGDKVEQGIGGGICQVSTTLYRAVMRAGIKSTERINHSMPTSYSPLGLDATVVWGALDYKFKNSYDFPIYIEAYTSNQNVIINLYGNVEGMGGKTYELYAETLEQYQPNITKVNDSNLADGQTQWDKQPVTGYKVKSYLVTYQNGKEINRENIATDTYRKVDGVMKVGIKKTQTQAQSQTKVTQPQVKQSQVKQSQTQSQPQAAQSQSKPTEASPQSQPSVNQQNQQKQQTEQTQQKQSEQKN</sequence>
<dbReference type="RefSeq" id="WP_212904171.1">
    <property type="nucleotide sequence ID" value="NZ_BOPZ01000018.1"/>
</dbReference>
<dbReference type="SMART" id="SM01208">
    <property type="entry name" value="G5"/>
    <property type="match status" value="1"/>
</dbReference>
<dbReference type="InterPro" id="IPR052913">
    <property type="entry name" value="Glycopeptide_resist_protein"/>
</dbReference>
<dbReference type="InterPro" id="IPR011098">
    <property type="entry name" value="G5_dom"/>
</dbReference>
<dbReference type="Pfam" id="PF04294">
    <property type="entry name" value="VanW"/>
    <property type="match status" value="1"/>
</dbReference>
<dbReference type="PANTHER" id="PTHR35788">
    <property type="entry name" value="EXPORTED PROTEIN-RELATED"/>
    <property type="match status" value="1"/>
</dbReference>
<keyword evidence="1" id="KW-0732">Signal</keyword>
<evidence type="ECO:0000256" key="1">
    <source>
        <dbReference type="ARBA" id="ARBA00022729"/>
    </source>
</evidence>
<dbReference type="AlphaFoldDB" id="A0A919S1A8"/>
<accession>A0A919S1A8</accession>